<dbReference type="Gene3D" id="2.60.40.10">
    <property type="entry name" value="Immunoglobulins"/>
    <property type="match status" value="1"/>
</dbReference>
<name>A0A562T4I5_CHIJA</name>
<dbReference type="Pfam" id="PF05592">
    <property type="entry name" value="Bac_rhamnosid"/>
    <property type="match status" value="1"/>
</dbReference>
<evidence type="ECO:0000256" key="1">
    <source>
        <dbReference type="ARBA" id="ARBA00001445"/>
    </source>
</evidence>
<evidence type="ECO:0000256" key="3">
    <source>
        <dbReference type="ARBA" id="ARBA00022801"/>
    </source>
</evidence>
<dbReference type="PANTHER" id="PTHR33307:SF6">
    <property type="entry name" value="ALPHA-RHAMNOSIDASE (EUROFUNG)-RELATED"/>
    <property type="match status" value="1"/>
</dbReference>
<dbReference type="Gene3D" id="2.60.420.10">
    <property type="entry name" value="Maltose phosphorylase, domain 3"/>
    <property type="match status" value="1"/>
</dbReference>
<protein>
    <recommendedName>
        <fullName evidence="2">alpha-L-rhamnosidase</fullName>
        <ecNumber evidence="2">3.2.1.40</ecNumber>
    </recommendedName>
</protein>
<proteinExistence type="predicted"/>
<dbReference type="SUPFAM" id="SSF48208">
    <property type="entry name" value="Six-hairpin glycosidases"/>
    <property type="match status" value="1"/>
</dbReference>
<dbReference type="InterPro" id="IPR013783">
    <property type="entry name" value="Ig-like_fold"/>
</dbReference>
<dbReference type="PANTHER" id="PTHR33307">
    <property type="entry name" value="ALPHA-RHAMNOSIDASE (EUROFUNG)"/>
    <property type="match status" value="1"/>
</dbReference>
<dbReference type="Proteomes" id="UP000316778">
    <property type="component" value="Unassembled WGS sequence"/>
</dbReference>
<dbReference type="Pfam" id="PF25788">
    <property type="entry name" value="Ig_Rha78A_N"/>
    <property type="match status" value="1"/>
</dbReference>
<dbReference type="InterPro" id="IPR008902">
    <property type="entry name" value="Rhamnosid_concanavalin"/>
</dbReference>
<evidence type="ECO:0000256" key="2">
    <source>
        <dbReference type="ARBA" id="ARBA00012652"/>
    </source>
</evidence>
<organism evidence="8 9">
    <name type="scientific">Chitinophaga japonensis</name>
    <name type="common">Flexibacter japonensis</name>
    <dbReference type="NCBI Taxonomy" id="104662"/>
    <lineage>
        <taxon>Bacteria</taxon>
        <taxon>Pseudomonadati</taxon>
        <taxon>Bacteroidota</taxon>
        <taxon>Chitinophagia</taxon>
        <taxon>Chitinophagales</taxon>
        <taxon>Chitinophagaceae</taxon>
        <taxon>Chitinophaga</taxon>
    </lineage>
</organism>
<evidence type="ECO:0000313" key="8">
    <source>
        <dbReference type="EMBL" id="TWI88283.1"/>
    </source>
</evidence>
<comment type="caution">
    <text evidence="8">The sequence shown here is derived from an EMBL/GenBank/DDBJ whole genome shotgun (WGS) entry which is preliminary data.</text>
</comment>
<keyword evidence="9" id="KW-1185">Reference proteome</keyword>
<feature type="domain" description="Alpha-L-rhamnosidase C-terminal" evidence="7">
    <location>
        <begin position="815"/>
        <end position="884"/>
    </location>
</feature>
<dbReference type="EMBL" id="VLLG01000003">
    <property type="protein sequence ID" value="TWI88283.1"/>
    <property type="molecule type" value="Genomic_DNA"/>
</dbReference>
<dbReference type="InterPro" id="IPR008928">
    <property type="entry name" value="6-hairpin_glycosidase_sf"/>
</dbReference>
<dbReference type="Gene3D" id="1.50.10.10">
    <property type="match status" value="1"/>
</dbReference>
<dbReference type="Pfam" id="PF17390">
    <property type="entry name" value="Bac_rhamnosid_C"/>
    <property type="match status" value="1"/>
</dbReference>
<evidence type="ECO:0000259" key="6">
    <source>
        <dbReference type="Pfam" id="PF17389"/>
    </source>
</evidence>
<dbReference type="InterPro" id="IPR013737">
    <property type="entry name" value="Bac_rhamnosid_N"/>
</dbReference>
<dbReference type="EC" id="3.2.1.40" evidence="2"/>
<dbReference type="InterPro" id="IPR012341">
    <property type="entry name" value="6hp_glycosidase-like_sf"/>
</dbReference>
<dbReference type="GO" id="GO:0005975">
    <property type="term" value="P:carbohydrate metabolic process"/>
    <property type="evidence" value="ECO:0007669"/>
    <property type="project" value="InterPro"/>
</dbReference>
<evidence type="ECO:0000259" key="5">
    <source>
        <dbReference type="Pfam" id="PF08531"/>
    </source>
</evidence>
<dbReference type="GO" id="GO:0030596">
    <property type="term" value="F:alpha-L-rhamnosidase activity"/>
    <property type="evidence" value="ECO:0007669"/>
    <property type="project" value="UniProtKB-EC"/>
</dbReference>
<accession>A0A562T4I5</accession>
<dbReference type="Pfam" id="PF17389">
    <property type="entry name" value="Bac_rhamnosid6H"/>
    <property type="match status" value="1"/>
</dbReference>
<evidence type="ECO:0000259" key="7">
    <source>
        <dbReference type="Pfam" id="PF17390"/>
    </source>
</evidence>
<dbReference type="AlphaFoldDB" id="A0A562T4I5"/>
<feature type="domain" description="Alpha-L-rhamnosidase concanavalin-like" evidence="4">
    <location>
        <begin position="358"/>
        <end position="458"/>
    </location>
</feature>
<dbReference type="InterPro" id="IPR035396">
    <property type="entry name" value="Bac_rhamnosid6H"/>
</dbReference>
<evidence type="ECO:0000259" key="4">
    <source>
        <dbReference type="Pfam" id="PF05592"/>
    </source>
</evidence>
<gene>
    <name evidence="8" type="ORF">LX66_2368</name>
</gene>
<dbReference type="Pfam" id="PF08531">
    <property type="entry name" value="Bac_rhamnosid_N"/>
    <property type="match status" value="1"/>
</dbReference>
<dbReference type="RefSeq" id="WP_145713386.1">
    <property type="nucleotide sequence ID" value="NZ_BAAAFY010000001.1"/>
</dbReference>
<sequence>MRYFFIAILTIAFPLLHVRTGLAQEITVQHLRCEMLVNPRGIDVRTPRLSWEISGAQRHILQTAYQVLVASSPGKLAAGEGDLWNSGKVSSGQSIHVVYAGAPLRSRVACYWKVRTWTTQGASAWSEPAQWSMGLLQPADWQAAWIGLDRAFPWDSAHSKFSRLSARYFRKTFALSAPIRKATVYLAGLGLHELYMNGQRIGNRVLSPAPTDYTRAVKYNTYDVTHALQQGQNAMGAILGNGRYFTMRQNYKPHKIRTFGYPKMLLQLEIEYADGRRQTIASDDTWKVTADGPIRSNNEYDGEEYDATREMPGWNNTGFDDSHWLQPERVQPPGGRVEAQLNEPMRVMQTLRPVAIHKLHPGVHILDMGQNMVGWLQLKVKGKRGQKITLRFAETLQPDGSLFTANLRDAKVTDVYTLKGEGVETWHPRFVYHGFRYVEVSGYTEPPSLDDFEGQVVYDDIATTGAFETSDSTLNQVYRNAYQGIRGNYKGMPVDCPQRNERMPWLGDRTTGAYGESFVFDNAKLYAKWLDDIAQAQTPEGAIPDVAPAYWRYYSDNMTWPGAFILIADMLYTQFGDQRPIAKHYDDMKRWLAYMRGKYMKDFILTKDKYGDWCVPPESLQMIHSRDSTRRTDGTLLATAYYYRLLQVMERFAGLLQRPEDAAAFADLSGKIKTAFNKKFLHAAEAYYSNNTITANLLPLYFDMVPAEKREAVFENMVHRILYTYKGHISTGVIGTQWLMRGLSREGRPDVAFRLASNRDYPSWGYMVEQGATTIWELWNGDKAAPNMNSHNHVMLLGDLLVWMYEDLAGIHSDAAHPGFKRLIMKPVLPQGLHFVKAGYRTMHGAVHSEWRKADGRFTWKISVPGNTTAQVYVAAVSPAQVMESGKPALQAKGVKFLRMEGYNAVFEIGSGDYVFETTWPEIRKR</sequence>
<dbReference type="InterPro" id="IPR016007">
    <property type="entry name" value="Alpha_rhamnosid"/>
</dbReference>
<comment type="catalytic activity">
    <reaction evidence="1">
        <text>Hydrolysis of terminal non-reducing alpha-L-rhamnose residues in alpha-L-rhamnosides.</text>
        <dbReference type="EC" id="3.2.1.40"/>
    </reaction>
</comment>
<evidence type="ECO:0000313" key="9">
    <source>
        <dbReference type="Proteomes" id="UP000316778"/>
    </source>
</evidence>
<feature type="domain" description="Alpha-L-rhamnosidase six-hairpin glycosidase" evidence="6">
    <location>
        <begin position="463"/>
        <end position="807"/>
    </location>
</feature>
<reference evidence="8 9" key="1">
    <citation type="journal article" date="2013" name="Stand. Genomic Sci.">
        <title>Genomic Encyclopedia of Type Strains, Phase I: The one thousand microbial genomes (KMG-I) project.</title>
        <authorList>
            <person name="Kyrpides N.C."/>
            <person name="Woyke T."/>
            <person name="Eisen J.A."/>
            <person name="Garrity G."/>
            <person name="Lilburn T.G."/>
            <person name="Beck B.J."/>
            <person name="Whitman W.B."/>
            <person name="Hugenholtz P."/>
            <person name="Klenk H.P."/>
        </authorList>
    </citation>
    <scope>NUCLEOTIDE SEQUENCE [LARGE SCALE GENOMIC DNA]</scope>
    <source>
        <strain evidence="8 9">DSM 13484</strain>
    </source>
</reference>
<dbReference type="OrthoDB" id="9766741at2"/>
<keyword evidence="3" id="KW-0378">Hydrolase</keyword>
<dbReference type="Gene3D" id="2.60.120.260">
    <property type="entry name" value="Galactose-binding domain-like"/>
    <property type="match status" value="2"/>
</dbReference>
<dbReference type="PIRSF" id="PIRSF010631">
    <property type="entry name" value="A-rhamnsds"/>
    <property type="match status" value="1"/>
</dbReference>
<dbReference type="InterPro" id="IPR035398">
    <property type="entry name" value="Bac_rhamnosid_C"/>
</dbReference>
<feature type="domain" description="Bacterial alpha-L-rhamnosidase N-terminal" evidence="5">
    <location>
        <begin position="179"/>
        <end position="349"/>
    </location>
</feature>